<evidence type="ECO:0000313" key="2">
    <source>
        <dbReference type="EMBL" id="GBM97742.1"/>
    </source>
</evidence>
<proteinExistence type="predicted"/>
<accession>A0A4Y2K5U0</accession>
<keyword evidence="3" id="KW-1185">Reference proteome</keyword>
<name>A0A4Y2K5U0_ARAVE</name>
<protein>
    <submittedName>
        <fullName evidence="1">Uncharacterized protein</fullName>
    </submittedName>
</protein>
<dbReference type="AlphaFoldDB" id="A0A4Y2K5U0"/>
<comment type="caution">
    <text evidence="1">The sequence shown here is derived from an EMBL/GenBank/DDBJ whole genome shotgun (WGS) entry which is preliminary data.</text>
</comment>
<dbReference type="EMBL" id="BGPR01193409">
    <property type="protein sequence ID" value="GBM97711.1"/>
    <property type="molecule type" value="Genomic_DNA"/>
</dbReference>
<evidence type="ECO:0000313" key="1">
    <source>
        <dbReference type="EMBL" id="GBM97711.1"/>
    </source>
</evidence>
<reference evidence="1 3" key="1">
    <citation type="journal article" date="2019" name="Sci. Rep.">
        <title>Orb-weaving spider Araneus ventricosus genome elucidates the spidroin gene catalogue.</title>
        <authorList>
            <person name="Kono N."/>
            <person name="Nakamura H."/>
            <person name="Ohtoshi R."/>
            <person name="Moran D.A.P."/>
            <person name="Shinohara A."/>
            <person name="Yoshida Y."/>
            <person name="Fujiwara M."/>
            <person name="Mori M."/>
            <person name="Tomita M."/>
            <person name="Arakawa K."/>
        </authorList>
    </citation>
    <scope>NUCLEOTIDE SEQUENCE [LARGE SCALE GENOMIC DNA]</scope>
</reference>
<dbReference type="EMBL" id="BGPR01193420">
    <property type="protein sequence ID" value="GBM97742.1"/>
    <property type="molecule type" value="Genomic_DNA"/>
</dbReference>
<dbReference type="Proteomes" id="UP000499080">
    <property type="component" value="Unassembled WGS sequence"/>
</dbReference>
<gene>
    <name evidence="1" type="ORF">AVEN_32905_1</name>
    <name evidence="2" type="ORF">AVEN_92024_1</name>
</gene>
<sequence>MASCLWLQAPTHMHVDIRPYMDDNACIPRISRGEVLVKNGIASSMPRSPQTYRTSLELPREALATQSSHSENVHELE</sequence>
<organism evidence="1 3">
    <name type="scientific">Araneus ventricosus</name>
    <name type="common">Orbweaver spider</name>
    <name type="synonym">Epeira ventricosa</name>
    <dbReference type="NCBI Taxonomy" id="182803"/>
    <lineage>
        <taxon>Eukaryota</taxon>
        <taxon>Metazoa</taxon>
        <taxon>Ecdysozoa</taxon>
        <taxon>Arthropoda</taxon>
        <taxon>Chelicerata</taxon>
        <taxon>Arachnida</taxon>
        <taxon>Araneae</taxon>
        <taxon>Araneomorphae</taxon>
        <taxon>Entelegynae</taxon>
        <taxon>Araneoidea</taxon>
        <taxon>Araneidae</taxon>
        <taxon>Araneus</taxon>
    </lineage>
</organism>
<evidence type="ECO:0000313" key="3">
    <source>
        <dbReference type="Proteomes" id="UP000499080"/>
    </source>
</evidence>